<dbReference type="PATRIC" id="fig|13690.10.peg.3794"/>
<dbReference type="GO" id="GO:0004519">
    <property type="term" value="F:endonuclease activity"/>
    <property type="evidence" value="ECO:0007669"/>
    <property type="project" value="UniProtKB-KW"/>
</dbReference>
<keyword evidence="2" id="KW-0378">Hydrolase</keyword>
<dbReference type="Gene3D" id="3.90.320.10">
    <property type="match status" value="1"/>
</dbReference>
<gene>
    <name evidence="2" type="ORF">CP98_03706</name>
</gene>
<feature type="domain" description="YqaJ viral recombinase" evidence="1">
    <location>
        <begin position="16"/>
        <end position="146"/>
    </location>
</feature>
<protein>
    <submittedName>
        <fullName evidence="2">Endonuclease</fullName>
    </submittedName>
</protein>
<dbReference type="STRING" id="13690.AX777_11385"/>
<dbReference type="RefSeq" id="WP_037521436.1">
    <property type="nucleotide sequence ID" value="NZ_JGVR01000024.1"/>
</dbReference>
<accession>A0A084EGW5</accession>
<dbReference type="SUPFAM" id="SSF52980">
    <property type="entry name" value="Restriction endonuclease-like"/>
    <property type="match status" value="1"/>
</dbReference>
<evidence type="ECO:0000313" key="3">
    <source>
        <dbReference type="Proteomes" id="UP000028534"/>
    </source>
</evidence>
<evidence type="ECO:0000259" key="1">
    <source>
        <dbReference type="Pfam" id="PF09588"/>
    </source>
</evidence>
<keyword evidence="2" id="KW-0255">Endonuclease</keyword>
<organism evidence="2 3">
    <name type="scientific">Sphingobium yanoikuyae</name>
    <name type="common">Sphingomonas yanoikuyae</name>
    <dbReference type="NCBI Taxonomy" id="13690"/>
    <lineage>
        <taxon>Bacteria</taxon>
        <taxon>Pseudomonadati</taxon>
        <taxon>Pseudomonadota</taxon>
        <taxon>Alphaproteobacteria</taxon>
        <taxon>Sphingomonadales</taxon>
        <taxon>Sphingomonadaceae</taxon>
        <taxon>Sphingobium</taxon>
    </lineage>
</organism>
<dbReference type="InterPro" id="IPR019080">
    <property type="entry name" value="YqaJ_viral_recombinase"/>
</dbReference>
<dbReference type="Pfam" id="PF09588">
    <property type="entry name" value="YqaJ"/>
    <property type="match status" value="1"/>
</dbReference>
<dbReference type="AlphaFoldDB" id="A0A084EGW5"/>
<keyword evidence="2" id="KW-0540">Nuclease</keyword>
<reference evidence="2 3" key="1">
    <citation type="submission" date="2014-03" db="EMBL/GenBank/DDBJ databases">
        <title>Genome sequence of Sphingobium yanoikuyae B1.</title>
        <authorList>
            <person name="Gan H.M."/>
            <person name="Gan H.Y."/>
            <person name="Savka M.A."/>
        </authorList>
    </citation>
    <scope>NUCLEOTIDE SEQUENCE [LARGE SCALE GENOMIC DNA]</scope>
    <source>
        <strain evidence="2 3">B1</strain>
    </source>
</reference>
<proteinExistence type="predicted"/>
<dbReference type="InterPro" id="IPR011604">
    <property type="entry name" value="PDDEXK-like_dom_sf"/>
</dbReference>
<comment type="caution">
    <text evidence="2">The sequence shown here is derived from an EMBL/GenBank/DDBJ whole genome shotgun (WGS) entry which is preliminary data.</text>
</comment>
<dbReference type="Proteomes" id="UP000028534">
    <property type="component" value="Unassembled WGS sequence"/>
</dbReference>
<name>A0A084EGW5_SPHYA</name>
<dbReference type="eggNOG" id="COG5377">
    <property type="taxonomic scope" value="Bacteria"/>
</dbReference>
<evidence type="ECO:0000313" key="2">
    <source>
        <dbReference type="EMBL" id="KEZ17207.1"/>
    </source>
</evidence>
<dbReference type="InterPro" id="IPR011335">
    <property type="entry name" value="Restrct_endonuc-II-like"/>
</dbReference>
<sequence>MNAGTNIMAGDGDDAFRASVVGASEVAALFGQHPWLTEFELWHRKAGNVATPDFTGNERAEWGVRLEPVIIEGACDSFGYQKMETPKRLTNEAGLGGHPDQMVMCPQRGRGILEVKTADWIVAKGWGDEPPLNYLLQVMSYMGLARCDWGDVIVLVGGNELRRFQYQFRPVIWADIEARVAAFWRSIAAGDPPAADYTRDLPTISALYPEDNGDLIDLRTDNLAVDAADRWLTGKALEKQGKAQADAAQAELLDKLGTAGVALLDGMTVKCPTTKAQPDREITADDIGTIIKGRKSYRRFSIVEKRG</sequence>
<dbReference type="EMBL" id="JGVR01000024">
    <property type="protein sequence ID" value="KEZ17207.1"/>
    <property type="molecule type" value="Genomic_DNA"/>
</dbReference>